<dbReference type="RefSeq" id="WP_033359014.1">
    <property type="nucleotide sequence ID" value="NZ_CP073767.1"/>
</dbReference>
<dbReference type="PANTHER" id="PTHR43233">
    <property type="entry name" value="FAMILY N-ACETYLTRANSFERASE, PUTATIVE (AFU_ORTHOLOGUE AFUA_6G03350)-RELATED"/>
    <property type="match status" value="1"/>
</dbReference>
<dbReference type="AlphaFoldDB" id="A0A9Q9IAY3"/>
<feature type="domain" description="N-acetyltransferase" evidence="1">
    <location>
        <begin position="11"/>
        <end position="154"/>
    </location>
</feature>
<name>A0A9Q9IAY3_9ACTN</name>
<evidence type="ECO:0000259" key="1">
    <source>
        <dbReference type="PROSITE" id="PS51186"/>
    </source>
</evidence>
<dbReference type="Proteomes" id="UP001058003">
    <property type="component" value="Chromosome"/>
</dbReference>
<dbReference type="InterPro" id="IPR053144">
    <property type="entry name" value="Acetyltransferase_Butenolide"/>
</dbReference>
<proteinExistence type="predicted"/>
<keyword evidence="3" id="KW-1185">Reference proteome</keyword>
<dbReference type="GO" id="GO:0016747">
    <property type="term" value="F:acyltransferase activity, transferring groups other than amino-acyl groups"/>
    <property type="evidence" value="ECO:0007669"/>
    <property type="project" value="InterPro"/>
</dbReference>
<dbReference type="Pfam" id="PF00583">
    <property type="entry name" value="Acetyltransf_1"/>
    <property type="match status" value="1"/>
</dbReference>
<evidence type="ECO:0000313" key="2">
    <source>
        <dbReference type="EMBL" id="UWZ51741.1"/>
    </source>
</evidence>
<dbReference type="KEGG" id="daur:Daura_34110"/>
<sequence>MSDRSRDGYTLTTDPARVDVDLVHRWLSEESYWAAGRAHDVVARSIAGSLPYSIWRDGTQVAFARAVTDGATFVWICDVFVTTAHRGRGLGQWLVDAIVADLSAAGLQRFLLATRDAHEVYRRSGFEPLAGPTRFMEIDRRPTRGAILASLPDPE</sequence>
<dbReference type="SUPFAM" id="SSF55729">
    <property type="entry name" value="Acyl-CoA N-acyltransferases (Nat)"/>
    <property type="match status" value="1"/>
</dbReference>
<dbReference type="PANTHER" id="PTHR43233:SF1">
    <property type="entry name" value="FAMILY N-ACETYLTRANSFERASE, PUTATIVE (AFU_ORTHOLOGUE AFUA_6G03350)-RELATED"/>
    <property type="match status" value="1"/>
</dbReference>
<accession>A0A9Q9IAY3</accession>
<dbReference type="InterPro" id="IPR016181">
    <property type="entry name" value="Acyl_CoA_acyltransferase"/>
</dbReference>
<dbReference type="CDD" id="cd04301">
    <property type="entry name" value="NAT_SF"/>
    <property type="match status" value="1"/>
</dbReference>
<protein>
    <submittedName>
        <fullName evidence="2">GNAT family N-acetyltransferase</fullName>
    </submittedName>
</protein>
<dbReference type="OrthoDB" id="3216107at2"/>
<dbReference type="Gene3D" id="3.40.630.30">
    <property type="match status" value="1"/>
</dbReference>
<dbReference type="EMBL" id="CP073767">
    <property type="protein sequence ID" value="UWZ51741.1"/>
    <property type="molecule type" value="Genomic_DNA"/>
</dbReference>
<evidence type="ECO:0000313" key="3">
    <source>
        <dbReference type="Proteomes" id="UP001058003"/>
    </source>
</evidence>
<dbReference type="InterPro" id="IPR000182">
    <property type="entry name" value="GNAT_dom"/>
</dbReference>
<gene>
    <name evidence="2" type="ORF">Daura_34110</name>
</gene>
<reference evidence="2" key="1">
    <citation type="submission" date="2021-04" db="EMBL/GenBank/DDBJ databases">
        <title>Dactylosporangium aurantiacum NRRL B-8018 full assembly.</title>
        <authorList>
            <person name="Hartkoorn R.C."/>
            <person name="Beaudoing E."/>
            <person name="Hot D."/>
        </authorList>
    </citation>
    <scope>NUCLEOTIDE SEQUENCE</scope>
    <source>
        <strain evidence="2">NRRL B-8018</strain>
    </source>
</reference>
<organism evidence="2 3">
    <name type="scientific">Dactylosporangium aurantiacum</name>
    <dbReference type="NCBI Taxonomy" id="35754"/>
    <lineage>
        <taxon>Bacteria</taxon>
        <taxon>Bacillati</taxon>
        <taxon>Actinomycetota</taxon>
        <taxon>Actinomycetes</taxon>
        <taxon>Micromonosporales</taxon>
        <taxon>Micromonosporaceae</taxon>
        <taxon>Dactylosporangium</taxon>
    </lineage>
</organism>
<dbReference type="PROSITE" id="PS51186">
    <property type="entry name" value="GNAT"/>
    <property type="match status" value="1"/>
</dbReference>